<evidence type="ECO:0000313" key="3">
    <source>
        <dbReference type="EMBL" id="SEJ70223.1"/>
    </source>
</evidence>
<accession>A0A1H7AX99</accession>
<evidence type="ECO:0000313" key="4">
    <source>
        <dbReference type="Proteomes" id="UP000199662"/>
    </source>
</evidence>
<dbReference type="RefSeq" id="WP_091832797.1">
    <property type="nucleotide sequence ID" value="NZ_FNZK01000014.1"/>
</dbReference>
<evidence type="ECO:0008006" key="5">
    <source>
        <dbReference type="Google" id="ProtNLM"/>
    </source>
</evidence>
<name>A0A1H7AX99_9FIRM</name>
<dbReference type="Pfam" id="PF20956">
    <property type="entry name" value="DUF4931_C"/>
    <property type="match status" value="1"/>
</dbReference>
<feature type="domain" description="DUF4931" evidence="2">
    <location>
        <begin position="137"/>
        <end position="252"/>
    </location>
</feature>
<gene>
    <name evidence="3" type="ORF">SAMN05660742_11444</name>
</gene>
<organism evidence="3 4">
    <name type="scientific">Propionispira arboris</name>
    <dbReference type="NCBI Taxonomy" id="84035"/>
    <lineage>
        <taxon>Bacteria</taxon>
        <taxon>Bacillati</taxon>
        <taxon>Bacillota</taxon>
        <taxon>Negativicutes</taxon>
        <taxon>Selenomonadales</taxon>
        <taxon>Selenomonadaceae</taxon>
        <taxon>Propionispira</taxon>
    </lineage>
</organism>
<dbReference type="Pfam" id="PF16285">
    <property type="entry name" value="DUF4931_N"/>
    <property type="match status" value="1"/>
</dbReference>
<sequence length="254" mass="29527">MKNNLLGFNVNIGLTKPENIINRDADCPFCDRESLTDVIDCSGEMLLIQNKYKVLQDSDQTVLIESSTCETDIPEYTKEHMHDLIHFGVKHWFNMIDSHKYKSVLFFKNHGPLSGGTIRHPHMQIVGLKSMDDQLMFDPREFSGITIDKHAGVEFNISTYPRIGFSEFNVVPDTNDKLDQIADYIQIAVDYLMNHFTKRCKSYNLFFYLVDGLIRVKIMPRFATSPLFIGYNIHFRPNNLEIIVNELQMIYFKK</sequence>
<dbReference type="SUPFAM" id="SSF54197">
    <property type="entry name" value="HIT-like"/>
    <property type="match status" value="1"/>
</dbReference>
<proteinExistence type="predicted"/>
<evidence type="ECO:0000259" key="1">
    <source>
        <dbReference type="Pfam" id="PF16285"/>
    </source>
</evidence>
<reference evidence="4" key="1">
    <citation type="submission" date="2016-10" db="EMBL/GenBank/DDBJ databases">
        <authorList>
            <person name="Varghese N."/>
            <person name="Submissions S."/>
        </authorList>
    </citation>
    <scope>NUCLEOTIDE SEQUENCE [LARGE SCALE GENOMIC DNA]</scope>
    <source>
        <strain evidence="4">DSM 2179</strain>
    </source>
</reference>
<evidence type="ECO:0000259" key="2">
    <source>
        <dbReference type="Pfam" id="PF20956"/>
    </source>
</evidence>
<dbReference type="Proteomes" id="UP000199662">
    <property type="component" value="Unassembled WGS sequence"/>
</dbReference>
<protein>
    <recommendedName>
        <fullName evidence="5">Galactose-1-phosphate uridylyltransferase</fullName>
    </recommendedName>
</protein>
<dbReference type="STRING" id="84035.SAMN05660742_11444"/>
<dbReference type="Gene3D" id="3.30.428.10">
    <property type="entry name" value="HIT-like"/>
    <property type="match status" value="1"/>
</dbReference>
<dbReference type="InterPro" id="IPR049285">
    <property type="entry name" value="DUF4931_C"/>
</dbReference>
<feature type="domain" description="DUF4931" evidence="1">
    <location>
        <begin position="8"/>
        <end position="130"/>
    </location>
</feature>
<dbReference type="EMBL" id="FNZK01000014">
    <property type="protein sequence ID" value="SEJ70223.1"/>
    <property type="molecule type" value="Genomic_DNA"/>
</dbReference>
<keyword evidence="4" id="KW-1185">Reference proteome</keyword>
<dbReference type="InterPro" id="IPR046322">
    <property type="entry name" value="DUF4931"/>
</dbReference>
<dbReference type="InterPro" id="IPR036265">
    <property type="entry name" value="HIT-like_sf"/>
</dbReference>
<dbReference type="AlphaFoldDB" id="A0A1H7AX99"/>